<sequence length="624" mass="66975">MTLRILNQSRRTIILFRLEGLSRTVSTTLLLRQQRHSIATMSPNGLDKNDVYGPTAASELFQFASRRSVVHSTKGIVSSTNPLASQAGIKILEKGGNAADAAVAVAAALNVTEPTSTGIGGDAFMLFWNNSTKKIIALNGSGRSPAALTRELVVNSEGVGTGSLPKPSIHAVTVPGAAAAWVDTVEKVGSGNVSLAEVLAPAIELAENGYPVTQVTAAMWKYGEKQLLTASPNGAEMLVPPNQYNNQVHAPAAGEIMVMKNLAETFRTVGREGKEGFYAGRVAEEIVKAVKARGGVLELEDLRKHAEIGSEFVEPISMFVERFGVNVWECPPNGQGIVALMALGILEQLEKSKTIPPVEELKHNSTEYLHCIIEVLRIAFSDAAWYVTDPHMLKIRTSQLLDKGYLAERAKLFNPKKAAASLDHGSPALNSSDTVYFSVTDNDGNGCSFIISNFAGFGSAVVPKGCGFTLQNRGANFNLEANHPNVVAPSKRPYHTIIPALITKDGELHTVYGVMGGFMQPQGHVQVFLNMLGFGFNPQTALDAPRVCIGGMALDNSVLVEEGIPESTIEELRGMGHTKIKLVKGLHREVFGRGQVIRVHYDEGRRVYSAGSDMRGDGQAVPLL</sequence>
<protein>
    <recommendedName>
        <fullName evidence="3">Gamma-glutamyltranspeptidase</fullName>
    </recommendedName>
</protein>
<dbReference type="SUPFAM" id="SSF56235">
    <property type="entry name" value="N-terminal nucleophile aminohydrolases (Ntn hydrolases)"/>
    <property type="match status" value="1"/>
</dbReference>
<organism evidence="1 2">
    <name type="scientific">Orbilia javanica</name>
    <dbReference type="NCBI Taxonomy" id="47235"/>
    <lineage>
        <taxon>Eukaryota</taxon>
        <taxon>Fungi</taxon>
        <taxon>Dikarya</taxon>
        <taxon>Ascomycota</taxon>
        <taxon>Pezizomycotina</taxon>
        <taxon>Orbiliomycetes</taxon>
        <taxon>Orbiliales</taxon>
        <taxon>Orbiliaceae</taxon>
        <taxon>Orbilia</taxon>
    </lineage>
</organism>
<evidence type="ECO:0008006" key="3">
    <source>
        <dbReference type="Google" id="ProtNLM"/>
    </source>
</evidence>
<dbReference type="Gene3D" id="3.60.20.40">
    <property type="match status" value="1"/>
</dbReference>
<name>A0AAN8MWP4_9PEZI</name>
<dbReference type="AlphaFoldDB" id="A0AAN8MWP4"/>
<keyword evidence="2" id="KW-1185">Reference proteome</keyword>
<comment type="caution">
    <text evidence="1">The sequence shown here is derived from an EMBL/GenBank/DDBJ whole genome shotgun (WGS) entry which is preliminary data.</text>
</comment>
<gene>
    <name evidence="1" type="ORF">TWF718_000124</name>
</gene>
<dbReference type="PANTHER" id="PTHR43881:SF1">
    <property type="entry name" value="GAMMA-GLUTAMYLTRANSPEPTIDASE (AFU_ORTHOLOGUE AFUA_4G13580)"/>
    <property type="match status" value="1"/>
</dbReference>
<proteinExistence type="predicted"/>
<dbReference type="InterPro" id="IPR029055">
    <property type="entry name" value="Ntn_hydrolases_N"/>
</dbReference>
<dbReference type="InterPro" id="IPR052896">
    <property type="entry name" value="GGT-like_enzyme"/>
</dbReference>
<accession>A0AAN8MWP4</accession>
<dbReference type="PANTHER" id="PTHR43881">
    <property type="entry name" value="GAMMA-GLUTAMYLTRANSPEPTIDASE (AFU_ORTHOLOGUE AFUA_4G13580)"/>
    <property type="match status" value="1"/>
</dbReference>
<evidence type="ECO:0000313" key="2">
    <source>
        <dbReference type="Proteomes" id="UP001313282"/>
    </source>
</evidence>
<dbReference type="Pfam" id="PF01019">
    <property type="entry name" value="G_glu_transpept"/>
    <property type="match status" value="1"/>
</dbReference>
<reference evidence="1 2" key="1">
    <citation type="submission" date="2019-10" db="EMBL/GenBank/DDBJ databases">
        <authorList>
            <person name="Palmer J.M."/>
        </authorList>
    </citation>
    <scope>NUCLEOTIDE SEQUENCE [LARGE SCALE GENOMIC DNA]</scope>
    <source>
        <strain evidence="1 2">TWF718</strain>
    </source>
</reference>
<evidence type="ECO:0000313" key="1">
    <source>
        <dbReference type="EMBL" id="KAK6355733.1"/>
    </source>
</evidence>
<dbReference type="EMBL" id="JAVHNR010000001">
    <property type="protein sequence ID" value="KAK6355733.1"/>
    <property type="molecule type" value="Genomic_DNA"/>
</dbReference>
<dbReference type="Proteomes" id="UP001313282">
    <property type="component" value="Unassembled WGS sequence"/>
</dbReference>
<dbReference type="PRINTS" id="PR01210">
    <property type="entry name" value="GGTRANSPTASE"/>
</dbReference>
<dbReference type="Gene3D" id="1.10.246.130">
    <property type="match status" value="1"/>
</dbReference>
<dbReference type="InterPro" id="IPR043138">
    <property type="entry name" value="GGT_lsub"/>
</dbReference>
<dbReference type="InterPro" id="IPR043137">
    <property type="entry name" value="GGT_ssub_C"/>
</dbReference>